<dbReference type="SUPFAM" id="SSF48403">
    <property type="entry name" value="Ankyrin repeat"/>
    <property type="match status" value="2"/>
</dbReference>
<feature type="region of interest" description="Disordered" evidence="4">
    <location>
        <begin position="836"/>
        <end position="1011"/>
    </location>
</feature>
<evidence type="ECO:0000313" key="5">
    <source>
        <dbReference type="Proteomes" id="UP000085678"/>
    </source>
</evidence>
<evidence type="ECO:0000313" key="6">
    <source>
        <dbReference type="RefSeq" id="XP_013400788.1"/>
    </source>
</evidence>
<feature type="repeat" description="ANK" evidence="3">
    <location>
        <begin position="639"/>
        <end position="671"/>
    </location>
</feature>
<feature type="region of interest" description="Disordered" evidence="4">
    <location>
        <begin position="179"/>
        <end position="229"/>
    </location>
</feature>
<dbReference type="InterPro" id="IPR036770">
    <property type="entry name" value="Ankyrin_rpt-contain_sf"/>
</dbReference>
<dbReference type="KEGG" id="lak:106166687"/>
<dbReference type="GeneID" id="106166687"/>
<evidence type="ECO:0000256" key="1">
    <source>
        <dbReference type="ARBA" id="ARBA00022737"/>
    </source>
</evidence>
<name>A0A1S3IRT7_LINAN</name>
<feature type="compositionally biased region" description="Polar residues" evidence="4">
    <location>
        <begin position="980"/>
        <end position="1001"/>
    </location>
</feature>
<dbReference type="OrthoDB" id="5406014at2759"/>
<reference evidence="6" key="1">
    <citation type="submission" date="2025-08" db="UniProtKB">
        <authorList>
            <consortium name="RefSeq"/>
        </authorList>
    </citation>
    <scope>IDENTIFICATION</scope>
    <source>
        <tissue evidence="6">Gonads</tissue>
    </source>
</reference>
<feature type="compositionally biased region" description="Polar residues" evidence="4">
    <location>
        <begin position="882"/>
        <end position="922"/>
    </location>
</feature>
<evidence type="ECO:0000256" key="3">
    <source>
        <dbReference type="PROSITE-ProRule" id="PRU00023"/>
    </source>
</evidence>
<feature type="repeat" description="ANK" evidence="3">
    <location>
        <begin position="567"/>
        <end position="603"/>
    </location>
</feature>
<feature type="repeat" description="ANK" evidence="3">
    <location>
        <begin position="41"/>
        <end position="77"/>
    </location>
</feature>
<evidence type="ECO:0000256" key="4">
    <source>
        <dbReference type="SAM" id="MobiDB-lite"/>
    </source>
</evidence>
<sequence>MSDVASPDPGKALLRAVIHGKLRALTSLLESDIDVNIKDGDGCTPLIRAIFLEKGDVRSHIARMLINSGADVNVRDRSGKTALMYSAMEEGRENITRLLIRTGACDTNIQDNGGKSALHFAAENGLCPVIRVLVNSAHSKRAINVNITDFEGRTPLAVAYSLGHEECCRVLVTDGKADTSTVQDTDGLTRLLQPKPAPKKVGQKRDSRASTSSLRLDKISLHSKGSRSSINSDELIDHLTQLNDDVFNRADNQETHTNPKRGKIGGRKNKKRPNRGEPRQDEQYEMDTFKYNDKANLIHNDELEYSNQGFVESPRYLMPPEDKSPRRRSLPPLDIQPTGSPPKQSQLSPLRVFPNYNHNAQPTSLQKHSPSSLNPLMTSPSSTMSSLNPLMTSQEPYLQRPVPPSYRTEQSTQVNRSHTTKRPQISVQLANGSHSSYTEDPTLPLRGEKRMSKTHLSPLSTPRTSLTVTGGGPSSHGGFLPSLPVGGKSSLIGTKHVYSEDDINRAKTVLRQTAQQGEIKRRTGSAMSDVASPDPGKALLRAVIHGKLRALTSLLESDIDVNFKDVDGCTPLIRAIFLEKGDVRSHIARMLINSGADVNVRDRSGKTALMYSAMEEGRENITRLLIRTGACDTNIQDNNGKSALHFAAENGLCPVIRVLVNSAHSKRAINVNITDFEGRTPLAVAYSLGHEECCRVLVTDGKADTSTVQDTDGLTRLLQPKPAPKKVGQKRDSRASTSSLRLDKISLHSKGSRSSINSDELIDHLTQLNDDVFNRADNQETHTNPKRGKIGGRKHKKRPNRGEPRQDEQYEMDTFKYNDKANLIHNDELEYSNQGFVESPRYLMPPEDKSPRRRSLPPLDIRPTGSPPKQSQLSPLRVFPNYNHNAQPTSLQKHSPSSLNPLMTSPSSTVTSLNPLMTSQAPYLQRPVPPSYRTEQSTQVNRSHTTKRPQISVQLANGSHSSYTEDPTLPLRGEKRMSKTHLSPLSTPRTSLTVTGGSPSSHGGFLPSLPVGGKSSLIGTKHVYSEDDINRAKTV</sequence>
<accession>A0A1S3IRT7</accession>
<dbReference type="PROSITE" id="PS50297">
    <property type="entry name" value="ANK_REP_REGION"/>
    <property type="match status" value="3"/>
</dbReference>
<keyword evidence="5" id="KW-1185">Reference proteome</keyword>
<feature type="region of interest" description="Disordered" evidence="4">
    <location>
        <begin position="774"/>
        <end position="811"/>
    </location>
</feature>
<dbReference type="Proteomes" id="UP000085678">
    <property type="component" value="Unplaced"/>
</dbReference>
<dbReference type="STRING" id="7574.A0A1S3IRT7"/>
<feature type="region of interest" description="Disordered" evidence="4">
    <location>
        <begin position="705"/>
        <end position="755"/>
    </location>
</feature>
<organism evidence="5 6">
    <name type="scientific">Lingula anatina</name>
    <name type="common">Brachiopod</name>
    <name type="synonym">Lingula unguis</name>
    <dbReference type="NCBI Taxonomy" id="7574"/>
    <lineage>
        <taxon>Eukaryota</taxon>
        <taxon>Metazoa</taxon>
        <taxon>Spiralia</taxon>
        <taxon>Lophotrochozoa</taxon>
        <taxon>Brachiopoda</taxon>
        <taxon>Linguliformea</taxon>
        <taxon>Lingulata</taxon>
        <taxon>Lingulida</taxon>
        <taxon>Linguloidea</taxon>
        <taxon>Lingulidae</taxon>
        <taxon>Lingula</taxon>
    </lineage>
</organism>
<dbReference type="Pfam" id="PF12796">
    <property type="entry name" value="Ank_2"/>
    <property type="match status" value="2"/>
</dbReference>
<dbReference type="PANTHER" id="PTHR24171">
    <property type="entry name" value="ANKYRIN REPEAT DOMAIN-CONTAINING PROTEIN 39-RELATED"/>
    <property type="match status" value="1"/>
</dbReference>
<feature type="compositionally biased region" description="Basic residues" evidence="4">
    <location>
        <begin position="784"/>
        <end position="799"/>
    </location>
</feature>
<feature type="compositionally biased region" description="Basic residues" evidence="4">
    <location>
        <begin position="258"/>
        <end position="273"/>
    </location>
</feature>
<dbReference type="RefSeq" id="XP_013400788.1">
    <property type="nucleotide sequence ID" value="XM_013545334.1"/>
</dbReference>
<protein>
    <submittedName>
        <fullName evidence="6">Uncharacterized protein LOC106166687</fullName>
    </submittedName>
</protein>
<gene>
    <name evidence="6" type="primary">LOC106166687</name>
</gene>
<dbReference type="InterPro" id="IPR002110">
    <property type="entry name" value="Ankyrin_rpt"/>
</dbReference>
<proteinExistence type="predicted"/>
<feature type="compositionally biased region" description="Polar residues" evidence="4">
    <location>
        <begin position="454"/>
        <end position="468"/>
    </location>
</feature>
<feature type="compositionally biased region" description="Polar residues" evidence="4">
    <location>
        <begin position="337"/>
        <end position="348"/>
    </location>
</feature>
<dbReference type="PRINTS" id="PR01415">
    <property type="entry name" value="ANKYRIN"/>
</dbReference>
<feature type="compositionally biased region" description="Polar residues" evidence="4">
    <location>
        <begin position="356"/>
        <end position="373"/>
    </location>
</feature>
<dbReference type="Gene3D" id="1.25.40.20">
    <property type="entry name" value="Ankyrin repeat-containing domain"/>
    <property type="match status" value="2"/>
</dbReference>
<keyword evidence="2 3" id="KW-0040">ANK repeat</keyword>
<keyword evidence="1" id="KW-0677">Repeat</keyword>
<feature type="region of interest" description="Disordered" evidence="4">
    <location>
        <begin position="248"/>
        <end position="285"/>
    </location>
</feature>
<dbReference type="AlphaFoldDB" id="A0A1S3IRT7"/>
<feature type="compositionally biased region" description="Polar residues" evidence="4">
    <location>
        <begin position="407"/>
        <end position="439"/>
    </location>
</feature>
<dbReference type="SMART" id="SM00248">
    <property type="entry name" value="ANK"/>
    <property type="match status" value="8"/>
</dbReference>
<feature type="region of interest" description="Disordered" evidence="4">
    <location>
        <begin position="310"/>
        <end position="484"/>
    </location>
</feature>
<dbReference type="Pfam" id="PF00023">
    <property type="entry name" value="Ank"/>
    <property type="match status" value="2"/>
</dbReference>
<feature type="compositionally biased region" description="Basic and acidic residues" evidence="4">
    <location>
        <begin position="800"/>
        <end position="811"/>
    </location>
</feature>
<evidence type="ECO:0000256" key="2">
    <source>
        <dbReference type="ARBA" id="ARBA00023043"/>
    </source>
</evidence>
<dbReference type="PROSITE" id="PS50088">
    <property type="entry name" value="ANK_REPEAT"/>
    <property type="match status" value="3"/>
</dbReference>
<feature type="compositionally biased region" description="Polar residues" evidence="4">
    <location>
        <begin position="933"/>
        <end position="965"/>
    </location>
</feature>
<feature type="compositionally biased region" description="Basic and acidic residues" evidence="4">
    <location>
        <begin position="274"/>
        <end position="285"/>
    </location>
</feature>
<feature type="compositionally biased region" description="Low complexity" evidence="4">
    <location>
        <begin position="374"/>
        <end position="393"/>
    </location>
</feature>
<dbReference type="InParanoid" id="A0A1S3IRT7"/>